<evidence type="ECO:0000313" key="2">
    <source>
        <dbReference type="EMBL" id="KEQ78618.1"/>
    </source>
</evidence>
<dbReference type="AlphaFoldDB" id="A0A074WZQ9"/>
<dbReference type="RefSeq" id="XP_029754805.1">
    <property type="nucleotide sequence ID" value="XM_029899121.1"/>
</dbReference>
<keyword evidence="1" id="KW-1133">Transmembrane helix</keyword>
<dbReference type="HOGENOM" id="CLU_2014827_0_0_1"/>
<keyword evidence="1" id="KW-0812">Transmembrane</keyword>
<feature type="transmembrane region" description="Helical" evidence="1">
    <location>
        <begin position="6"/>
        <end position="30"/>
    </location>
</feature>
<gene>
    <name evidence="2" type="ORF">M438DRAFT_170999</name>
</gene>
<evidence type="ECO:0000256" key="1">
    <source>
        <dbReference type="SAM" id="Phobius"/>
    </source>
</evidence>
<feature type="transmembrane region" description="Helical" evidence="1">
    <location>
        <begin position="90"/>
        <end position="110"/>
    </location>
</feature>
<name>A0A074WZQ9_AURPU</name>
<protein>
    <submittedName>
        <fullName evidence="2">Uncharacterized protein</fullName>
    </submittedName>
</protein>
<dbReference type="GeneID" id="40741427"/>
<proteinExistence type="predicted"/>
<keyword evidence="1" id="KW-0472">Membrane</keyword>
<accession>A0A074WZQ9</accession>
<sequence length="123" mass="14120">MALSNGAIIVIVIVCCGAFVCCLGAVGWVYRRQDYDQRGVNYGWRPTNNQNDYMREIRSKNQEGMFHAARYHERALSSQPSRSDFTRVRLLALLDFACLCSPFLHLYLIFSPTITSLLLWLKP</sequence>
<evidence type="ECO:0000313" key="3">
    <source>
        <dbReference type="Proteomes" id="UP000030706"/>
    </source>
</evidence>
<reference evidence="2 3" key="1">
    <citation type="journal article" date="2014" name="BMC Genomics">
        <title>Genome sequencing of four Aureobasidium pullulans varieties: biotechnological potential, stress tolerance, and description of new species.</title>
        <authorList>
            <person name="Gostin Ar C."/>
            <person name="Ohm R.A."/>
            <person name="Kogej T."/>
            <person name="Sonjak S."/>
            <person name="Turk M."/>
            <person name="Zajc J."/>
            <person name="Zalar P."/>
            <person name="Grube M."/>
            <person name="Sun H."/>
            <person name="Han J."/>
            <person name="Sharma A."/>
            <person name="Chiniquy J."/>
            <person name="Ngan C.Y."/>
            <person name="Lipzen A."/>
            <person name="Barry K."/>
            <person name="Grigoriev I.V."/>
            <person name="Gunde-Cimerman N."/>
        </authorList>
    </citation>
    <scope>NUCLEOTIDE SEQUENCE [LARGE SCALE GENOMIC DNA]</scope>
    <source>
        <strain evidence="2 3">EXF-150</strain>
    </source>
</reference>
<dbReference type="Proteomes" id="UP000030706">
    <property type="component" value="Unassembled WGS sequence"/>
</dbReference>
<keyword evidence="3" id="KW-1185">Reference proteome</keyword>
<dbReference type="OrthoDB" id="3903136at2759"/>
<dbReference type="EMBL" id="KL585018">
    <property type="protein sequence ID" value="KEQ78618.1"/>
    <property type="molecule type" value="Genomic_DNA"/>
</dbReference>
<organism evidence="2 3">
    <name type="scientific">Aureobasidium pullulans EXF-150</name>
    <dbReference type="NCBI Taxonomy" id="1043002"/>
    <lineage>
        <taxon>Eukaryota</taxon>
        <taxon>Fungi</taxon>
        <taxon>Dikarya</taxon>
        <taxon>Ascomycota</taxon>
        <taxon>Pezizomycotina</taxon>
        <taxon>Dothideomycetes</taxon>
        <taxon>Dothideomycetidae</taxon>
        <taxon>Dothideales</taxon>
        <taxon>Saccotheciaceae</taxon>
        <taxon>Aureobasidium</taxon>
    </lineage>
</organism>